<keyword evidence="3" id="KW-0732">Signal</keyword>
<dbReference type="InterPro" id="IPR026893">
    <property type="entry name" value="Tyr/Ser_Pase_IphP-type"/>
</dbReference>
<evidence type="ECO:0000256" key="1">
    <source>
        <dbReference type="ARBA" id="ARBA00009580"/>
    </source>
</evidence>
<dbReference type="EMBL" id="BAAAHH010000083">
    <property type="protein sequence ID" value="GAA0970893.1"/>
    <property type="molecule type" value="Genomic_DNA"/>
</dbReference>
<sequence length="382" mass="41305">MISPTSLPRRAGFTALSAIIAFGAVQTPAQAHGASRIKDITVTRTADGTHTLSWTPRKNGGTYVYASTDSQDPSRSGHLVARTTSPGALVPNLDPARRWYFELAPRRSPGARGPIATTRHIALDGPANTRDLGGYPTKGGRTVRWGLIYRSDDLAEATESDRSRLTSLGLTTSVDFRRPIEITKSGPNRLPEGVAPVLTPLQLLDGNGADLDVALGRAMASGPAALEELLGDGKAVKTFTDIYRVMAASEEAKAGFRDVLLRLADEKQTPLVYNCTSGKDRTGMMSAVVLTLLGVPRQAVMDDFMLSNTYLAASHQKTYASLASKGFNSELFRPLLEQRPEYLQAFFEGITTEYGSFNAYLHKGLGLDQKTITHLRHTLTTP</sequence>
<accession>A0ABN1S316</accession>
<comment type="caution">
    <text evidence="4">The sequence shown here is derived from an EMBL/GenBank/DDBJ whole genome shotgun (WGS) entry which is preliminary data.</text>
</comment>
<evidence type="ECO:0000313" key="4">
    <source>
        <dbReference type="EMBL" id="GAA0970893.1"/>
    </source>
</evidence>
<feature type="chain" id="PRO_5046215054" evidence="3">
    <location>
        <begin position="32"/>
        <end position="382"/>
    </location>
</feature>
<dbReference type="PANTHER" id="PTHR31126">
    <property type="entry name" value="TYROSINE-PROTEIN PHOSPHATASE"/>
    <property type="match status" value="1"/>
</dbReference>
<dbReference type="InterPro" id="IPR029021">
    <property type="entry name" value="Prot-tyrosine_phosphatase-like"/>
</dbReference>
<evidence type="ECO:0000256" key="2">
    <source>
        <dbReference type="SAM" id="MobiDB-lite"/>
    </source>
</evidence>
<name>A0ABN1S316_9ACTN</name>
<reference evidence="4 5" key="1">
    <citation type="journal article" date="2019" name="Int. J. Syst. Evol. Microbiol.">
        <title>The Global Catalogue of Microorganisms (GCM) 10K type strain sequencing project: providing services to taxonomists for standard genome sequencing and annotation.</title>
        <authorList>
            <consortium name="The Broad Institute Genomics Platform"/>
            <consortium name="The Broad Institute Genome Sequencing Center for Infectious Disease"/>
            <person name="Wu L."/>
            <person name="Ma J."/>
        </authorList>
    </citation>
    <scope>NUCLEOTIDE SEQUENCE [LARGE SCALE GENOMIC DNA]</scope>
    <source>
        <strain evidence="4 5">JCM 10696</strain>
    </source>
</reference>
<organism evidence="4 5">
    <name type="scientific">Actinocorallia libanotica</name>
    <dbReference type="NCBI Taxonomy" id="46162"/>
    <lineage>
        <taxon>Bacteria</taxon>
        <taxon>Bacillati</taxon>
        <taxon>Actinomycetota</taxon>
        <taxon>Actinomycetes</taxon>
        <taxon>Streptosporangiales</taxon>
        <taxon>Thermomonosporaceae</taxon>
        <taxon>Actinocorallia</taxon>
    </lineage>
</organism>
<feature type="signal peptide" evidence="3">
    <location>
        <begin position="1"/>
        <end position="31"/>
    </location>
</feature>
<gene>
    <name evidence="4" type="ORF">GCM10009550_78970</name>
</gene>
<dbReference type="Pfam" id="PF13350">
    <property type="entry name" value="Y_phosphatase3"/>
    <property type="match status" value="1"/>
</dbReference>
<evidence type="ECO:0000313" key="5">
    <source>
        <dbReference type="Proteomes" id="UP001500665"/>
    </source>
</evidence>
<dbReference type="RefSeq" id="WP_344248083.1">
    <property type="nucleotide sequence ID" value="NZ_BAAAHH010000083.1"/>
</dbReference>
<evidence type="ECO:0000256" key="3">
    <source>
        <dbReference type="SAM" id="SignalP"/>
    </source>
</evidence>
<proteinExistence type="inferred from homology"/>
<feature type="region of interest" description="Disordered" evidence="2">
    <location>
        <begin position="60"/>
        <end position="79"/>
    </location>
</feature>
<keyword evidence="5" id="KW-1185">Reference proteome</keyword>
<dbReference type="Gene3D" id="3.90.190.10">
    <property type="entry name" value="Protein tyrosine phosphatase superfamily"/>
    <property type="match status" value="1"/>
</dbReference>
<comment type="similarity">
    <text evidence="1">Belongs to the protein-tyrosine phosphatase family.</text>
</comment>
<dbReference type="Proteomes" id="UP001500665">
    <property type="component" value="Unassembled WGS sequence"/>
</dbReference>
<protein>
    <submittedName>
        <fullName evidence="4">Tyrosine-protein phosphatase</fullName>
    </submittedName>
</protein>
<feature type="compositionally biased region" description="Polar residues" evidence="2">
    <location>
        <begin position="65"/>
        <end position="74"/>
    </location>
</feature>
<dbReference type="SUPFAM" id="SSF52799">
    <property type="entry name" value="(Phosphotyrosine protein) phosphatases II"/>
    <property type="match status" value="1"/>
</dbReference>
<dbReference type="PANTHER" id="PTHR31126:SF1">
    <property type="entry name" value="TYROSINE SPECIFIC PROTEIN PHOSPHATASES DOMAIN-CONTAINING PROTEIN"/>
    <property type="match status" value="1"/>
</dbReference>